<dbReference type="Pfam" id="PF03473">
    <property type="entry name" value="MOSC"/>
    <property type="match status" value="1"/>
</dbReference>
<feature type="domain" description="MOSC" evidence="1">
    <location>
        <begin position="29"/>
        <end position="163"/>
    </location>
</feature>
<dbReference type="GO" id="GO:0003824">
    <property type="term" value="F:catalytic activity"/>
    <property type="evidence" value="ECO:0007669"/>
    <property type="project" value="InterPro"/>
</dbReference>
<dbReference type="PANTHER" id="PTHR30212">
    <property type="entry name" value="PROTEIN YIIM"/>
    <property type="match status" value="1"/>
</dbReference>
<evidence type="ECO:0000313" key="3">
    <source>
        <dbReference type="Proteomes" id="UP000447833"/>
    </source>
</evidence>
<dbReference type="Gene3D" id="2.40.33.20">
    <property type="entry name" value="PK beta-barrel domain-like"/>
    <property type="match status" value="1"/>
</dbReference>
<dbReference type="InterPro" id="IPR011037">
    <property type="entry name" value="Pyrv_Knase-like_insert_dom_sf"/>
</dbReference>
<proteinExistence type="predicted"/>
<name>A0A845EVM1_9BACL</name>
<dbReference type="GO" id="GO:0030170">
    <property type="term" value="F:pyridoxal phosphate binding"/>
    <property type="evidence" value="ECO:0007669"/>
    <property type="project" value="InterPro"/>
</dbReference>
<sequence length="214" mass="24114">MGKLISVNVGKPVETTYKGKPISTGIYKQPVRESVYVSNVQVEGDGQADLVHHGGSEKAICVYPVEHYEYWEKKLGCELKAGAFGENFTVSGLDEKEARIGDIYQIGGIKVQVSLPRQPCFKLAKKFEVENMHLFVMENGYSGYYLRVLEEGHVTVQDDIILEHRPDHDVPVSLINRVTYKDRTDRTGLVKALLAKELNESWYHKLSKQLSALS</sequence>
<dbReference type="GO" id="GO:0030151">
    <property type="term" value="F:molybdenum ion binding"/>
    <property type="evidence" value="ECO:0007669"/>
    <property type="project" value="InterPro"/>
</dbReference>
<protein>
    <submittedName>
        <fullName evidence="2">MOSC domain-containing protein</fullName>
    </submittedName>
</protein>
<organism evidence="2 3">
    <name type="scientific">Guptibacillus hwajinpoensis</name>
    <dbReference type="NCBI Taxonomy" id="208199"/>
    <lineage>
        <taxon>Bacteria</taxon>
        <taxon>Bacillati</taxon>
        <taxon>Bacillota</taxon>
        <taxon>Bacilli</taxon>
        <taxon>Bacillales</taxon>
        <taxon>Guptibacillaceae</taxon>
        <taxon>Guptibacillus</taxon>
    </lineage>
</organism>
<dbReference type="AlphaFoldDB" id="A0A845EVM1"/>
<evidence type="ECO:0000259" key="1">
    <source>
        <dbReference type="PROSITE" id="PS51340"/>
    </source>
</evidence>
<comment type="caution">
    <text evidence="2">The sequence shown here is derived from an EMBL/GenBank/DDBJ whole genome shotgun (WGS) entry which is preliminary data.</text>
</comment>
<dbReference type="RefSeq" id="WP_160917749.1">
    <property type="nucleotide sequence ID" value="NZ_WMEY01000001.1"/>
</dbReference>
<dbReference type="SUPFAM" id="SSF50800">
    <property type="entry name" value="PK beta-barrel domain-like"/>
    <property type="match status" value="1"/>
</dbReference>
<gene>
    <name evidence="2" type="ORF">GLW07_00360</name>
</gene>
<accession>A0A845EVM1</accession>
<dbReference type="Proteomes" id="UP000447833">
    <property type="component" value="Unassembled WGS sequence"/>
</dbReference>
<dbReference type="EMBL" id="WMEY01000001">
    <property type="protein sequence ID" value="MYL61795.1"/>
    <property type="molecule type" value="Genomic_DNA"/>
</dbReference>
<reference evidence="2 3" key="1">
    <citation type="submission" date="2019-11" db="EMBL/GenBank/DDBJ databases">
        <title>Genome sequences of 17 halophilic strains isolated from different environments.</title>
        <authorList>
            <person name="Furrow R.E."/>
        </authorList>
    </citation>
    <scope>NUCLEOTIDE SEQUENCE [LARGE SCALE GENOMIC DNA]</scope>
    <source>
        <strain evidence="2 3">22506_14_FS</strain>
    </source>
</reference>
<dbReference type="InterPro" id="IPR005302">
    <property type="entry name" value="MoCF_Sase_C"/>
</dbReference>
<dbReference type="PROSITE" id="PS51340">
    <property type="entry name" value="MOSC"/>
    <property type="match status" value="1"/>
</dbReference>
<evidence type="ECO:0000313" key="2">
    <source>
        <dbReference type="EMBL" id="MYL61795.1"/>
    </source>
</evidence>
<dbReference type="InterPro" id="IPR052353">
    <property type="entry name" value="Benzoxazolinone_Detox_Enz"/>
</dbReference>
<dbReference type="PANTHER" id="PTHR30212:SF4">
    <property type="entry name" value="MOSC DOMAIN-CONTAINING PROTEIN"/>
    <property type="match status" value="1"/>
</dbReference>